<name>A0A811TFV4_9EURY</name>
<evidence type="ECO:0000313" key="1">
    <source>
        <dbReference type="EMBL" id="CAD6493397.1"/>
    </source>
</evidence>
<dbReference type="Proteomes" id="UP000639006">
    <property type="component" value="Unassembled WGS sequence"/>
</dbReference>
<reference evidence="1" key="1">
    <citation type="submission" date="2020-10" db="EMBL/GenBank/DDBJ databases">
        <authorList>
            <person name="Hahn C.J."/>
            <person name="Laso-Perez R."/>
            <person name="Vulcano F."/>
            <person name="Vaziourakis K.-M."/>
            <person name="Stokke R."/>
            <person name="Steen I.H."/>
            <person name="Teske A."/>
            <person name="Boetius A."/>
            <person name="Liebeke M."/>
            <person name="Amann R."/>
            <person name="Knittel K."/>
        </authorList>
    </citation>
    <scope>NUCLEOTIDE SEQUENCE</scope>
    <source>
        <strain evidence="1">Gfbio:e3339647-f889-4370-9287-4fb5cb688e4c:AG392M11_GoMArc1</strain>
    </source>
</reference>
<proteinExistence type="predicted"/>
<dbReference type="EMBL" id="CAJHIQ010000031">
    <property type="protein sequence ID" value="CAD6493397.1"/>
    <property type="molecule type" value="Genomic_DNA"/>
</dbReference>
<comment type="caution">
    <text evidence="1">The sequence shown here is derived from an EMBL/GenBank/DDBJ whole genome shotgun (WGS) entry which is preliminary data.</text>
</comment>
<accession>A0A811TFV4</accession>
<gene>
    <name evidence="1" type="ORF">DIAAKJNI_00485</name>
</gene>
<protein>
    <submittedName>
        <fullName evidence="1">Uncharacterized protein</fullName>
    </submittedName>
</protein>
<evidence type="ECO:0000313" key="2">
    <source>
        <dbReference type="Proteomes" id="UP000639006"/>
    </source>
</evidence>
<organism evidence="1 2">
    <name type="scientific">Candidatus Argoarchaeum ethanivorans</name>
    <dbReference type="NCBI Taxonomy" id="2608793"/>
    <lineage>
        <taxon>Archaea</taxon>
        <taxon>Methanobacteriati</taxon>
        <taxon>Methanobacteriota</taxon>
        <taxon>Stenosarchaea group</taxon>
        <taxon>Methanomicrobia</taxon>
        <taxon>Methanosarcinales</taxon>
        <taxon>Methanosarcinales incertae sedis</taxon>
        <taxon>GOM Arc I cluster</taxon>
        <taxon>Candidatus Argoarchaeum</taxon>
    </lineage>
</organism>
<dbReference type="AlphaFoldDB" id="A0A811TFV4"/>
<sequence>MELIIIDTSIVPMFSGSGSEWIEAASPSPMIA</sequence>